<gene>
    <name evidence="2" type="ORF">SAMN02745248_01796</name>
</gene>
<organism evidence="2 3">
    <name type="scientific">Hathewaya proteolytica DSM 3090</name>
    <dbReference type="NCBI Taxonomy" id="1121331"/>
    <lineage>
        <taxon>Bacteria</taxon>
        <taxon>Bacillati</taxon>
        <taxon>Bacillota</taxon>
        <taxon>Clostridia</taxon>
        <taxon>Eubacteriales</taxon>
        <taxon>Clostridiaceae</taxon>
        <taxon>Hathewaya</taxon>
    </lineage>
</organism>
<dbReference type="AlphaFoldDB" id="A0A1M6PTE1"/>
<protein>
    <submittedName>
        <fullName evidence="2">Uncharacterized protein</fullName>
    </submittedName>
</protein>
<evidence type="ECO:0000256" key="1">
    <source>
        <dbReference type="SAM" id="Coils"/>
    </source>
</evidence>
<dbReference type="Proteomes" id="UP000183952">
    <property type="component" value="Unassembled WGS sequence"/>
</dbReference>
<sequence length="127" mass="14437">MSKSDLYVIPKEDINNFLDYADNISIFTPPKIKPGNKVNKTGAKSIKLIEELKEQKSIINKLIETKEELSEKYLKLSSLYSSLEQRLSLSEKQSVESLMETLAALENNNDFLDTLLNTLLPENNMTP</sequence>
<evidence type="ECO:0000313" key="3">
    <source>
        <dbReference type="Proteomes" id="UP000183952"/>
    </source>
</evidence>
<dbReference type="RefSeq" id="WP_072903755.1">
    <property type="nucleotide sequence ID" value="NZ_FRAD01000014.1"/>
</dbReference>
<proteinExistence type="predicted"/>
<reference evidence="2 3" key="1">
    <citation type="submission" date="2016-11" db="EMBL/GenBank/DDBJ databases">
        <authorList>
            <person name="Jaros S."/>
            <person name="Januszkiewicz K."/>
            <person name="Wedrychowicz H."/>
        </authorList>
    </citation>
    <scope>NUCLEOTIDE SEQUENCE [LARGE SCALE GENOMIC DNA]</scope>
    <source>
        <strain evidence="2 3">DSM 3090</strain>
    </source>
</reference>
<name>A0A1M6PTE1_9CLOT</name>
<keyword evidence="3" id="KW-1185">Reference proteome</keyword>
<keyword evidence="1" id="KW-0175">Coiled coil</keyword>
<feature type="coiled-coil region" evidence="1">
    <location>
        <begin position="49"/>
        <end position="115"/>
    </location>
</feature>
<dbReference type="EMBL" id="FRAD01000014">
    <property type="protein sequence ID" value="SHK11223.1"/>
    <property type="molecule type" value="Genomic_DNA"/>
</dbReference>
<evidence type="ECO:0000313" key="2">
    <source>
        <dbReference type="EMBL" id="SHK11223.1"/>
    </source>
</evidence>
<accession>A0A1M6PTE1</accession>
<dbReference type="STRING" id="1121331.SAMN02745248_01796"/>